<dbReference type="EMBL" id="JAVDTT010000002">
    <property type="protein sequence ID" value="MDR6841322.1"/>
    <property type="molecule type" value="Genomic_DNA"/>
</dbReference>
<reference evidence="1 2" key="1">
    <citation type="submission" date="2023-07" db="EMBL/GenBank/DDBJ databases">
        <title>Sorghum-associated microbial communities from plants grown in Nebraska, USA.</title>
        <authorList>
            <person name="Schachtman D."/>
        </authorList>
    </citation>
    <scope>NUCLEOTIDE SEQUENCE [LARGE SCALE GENOMIC DNA]</scope>
    <source>
        <strain evidence="1 2">BE107</strain>
    </source>
</reference>
<dbReference type="RefSeq" id="WP_310091980.1">
    <property type="nucleotide sequence ID" value="NZ_JAVDTT010000002.1"/>
</dbReference>
<dbReference type="Pfam" id="PF11185">
    <property type="entry name" value="DUF2971"/>
    <property type="match status" value="1"/>
</dbReference>
<accession>A0ABU1RRC3</accession>
<evidence type="ECO:0000313" key="2">
    <source>
        <dbReference type="Proteomes" id="UP001254759"/>
    </source>
</evidence>
<dbReference type="Proteomes" id="UP001254759">
    <property type="component" value="Unassembled WGS sequence"/>
</dbReference>
<gene>
    <name evidence="1" type="ORF">J2W94_001607</name>
</gene>
<protein>
    <recommendedName>
        <fullName evidence="3">DUF2971 domain-containing protein</fullName>
    </recommendedName>
</protein>
<sequence>MWFADPTTFNDPFDCRLSETHSHTRGDVEDYVTSQGLSGQEEAAILDLFDRDPAHIRDISVRARDGVIKKRGILSLSKINDNILMWSHYAQSHEGLALGFDISKDMDFFSIPLKVDYQAEYVELNYFRDRADTIKRNLSTKAQCWKYEEELRVMKDAVGLVSFDPACLIDIYFGCAASPDFVTEVRTACASGRLSHVRFHQGRVRPGEFALDFDAL</sequence>
<evidence type="ECO:0000313" key="1">
    <source>
        <dbReference type="EMBL" id="MDR6841322.1"/>
    </source>
</evidence>
<proteinExistence type="predicted"/>
<keyword evidence="2" id="KW-1185">Reference proteome</keyword>
<dbReference type="InterPro" id="IPR021352">
    <property type="entry name" value="DUF2971"/>
</dbReference>
<comment type="caution">
    <text evidence="1">The sequence shown here is derived from an EMBL/GenBank/DDBJ whole genome shotgun (WGS) entry which is preliminary data.</text>
</comment>
<name>A0ABU1RRC3_9GAMM</name>
<evidence type="ECO:0008006" key="3">
    <source>
        <dbReference type="Google" id="ProtNLM"/>
    </source>
</evidence>
<organism evidence="1 2">
    <name type="scientific">Pseudoxanthomonas sacheonensis</name>
    <dbReference type="NCBI Taxonomy" id="443615"/>
    <lineage>
        <taxon>Bacteria</taxon>
        <taxon>Pseudomonadati</taxon>
        <taxon>Pseudomonadota</taxon>
        <taxon>Gammaproteobacteria</taxon>
        <taxon>Lysobacterales</taxon>
        <taxon>Lysobacteraceae</taxon>
        <taxon>Pseudoxanthomonas</taxon>
    </lineage>
</organism>